<protein>
    <submittedName>
        <fullName evidence="4">ABC transporter substrate-binding protein</fullName>
    </submittedName>
</protein>
<dbReference type="InterPro" id="IPR039424">
    <property type="entry name" value="SBP_5"/>
</dbReference>
<accession>A0ABW0VUF2</accession>
<dbReference type="InterPro" id="IPR000914">
    <property type="entry name" value="SBP_5_dom"/>
</dbReference>
<feature type="domain" description="Solute-binding protein family 5" evidence="3">
    <location>
        <begin position="158"/>
        <end position="556"/>
    </location>
</feature>
<dbReference type="Proteomes" id="UP001596047">
    <property type="component" value="Unassembled WGS sequence"/>
</dbReference>
<evidence type="ECO:0000313" key="4">
    <source>
        <dbReference type="EMBL" id="MFC5648617.1"/>
    </source>
</evidence>
<dbReference type="Gene3D" id="3.10.105.10">
    <property type="entry name" value="Dipeptide-binding Protein, Domain 3"/>
    <property type="match status" value="1"/>
</dbReference>
<reference evidence="5" key="1">
    <citation type="journal article" date="2019" name="Int. J. Syst. Evol. Microbiol.">
        <title>The Global Catalogue of Microorganisms (GCM) 10K type strain sequencing project: providing services to taxonomists for standard genome sequencing and annotation.</title>
        <authorList>
            <consortium name="The Broad Institute Genomics Platform"/>
            <consortium name="The Broad Institute Genome Sequencing Center for Infectious Disease"/>
            <person name="Wu L."/>
            <person name="Ma J."/>
        </authorList>
    </citation>
    <scope>NUCLEOTIDE SEQUENCE [LARGE SCALE GENOMIC DNA]</scope>
    <source>
        <strain evidence="5">CGMCC 1.3240</strain>
    </source>
</reference>
<organism evidence="4 5">
    <name type="scientific">Paenibacillus solisilvae</name>
    <dbReference type="NCBI Taxonomy" id="2486751"/>
    <lineage>
        <taxon>Bacteria</taxon>
        <taxon>Bacillati</taxon>
        <taxon>Bacillota</taxon>
        <taxon>Bacilli</taxon>
        <taxon>Bacillales</taxon>
        <taxon>Paenibacillaceae</taxon>
        <taxon>Paenibacillus</taxon>
    </lineage>
</organism>
<sequence>MKKKTIKGMSAFLVLVLALTVMLSACTNDGGTNAPSDTANKGNTPANDKASNAEKADNKPAPSDETGKGGGGTTTAAAITEFKQAPMLESMSLPPVKERLPEDYKITNEMPESMLKYEIGKYGGTLRTVTSVVDWDADVFVMENEPLLNTPGILGDEITGNVLKGYEMSADEKTFTFTMRKGLKWSDGEPVTSEDVRFTVEDVLFNKELTPIFPAWLNAAGDPTGTPMKFELVDDYTFKLSFDKPYGGLLIRMAIQGWRGYPELLRPAHYLKKYHKKYTDLAKLEPEIKKAGFQKGEWVNLFNDKDISNTELTNGKAVGFPVLYPWKFVKKTGSTATFERNPYYFKVDPAGNQLPYIDKIQSSLVQDIEMVTLKTIAGEVDFSRESAALVKMPLYKENESKGYKALLANMHVTPTDIFLNESNKDPNWQKVVQDVRFRKALSLAIDRDEIIDSIYYGFAEPGQFMDQTYDVDAGNKLLDEMGMKKGSDGFRVGPDGKKFTIPFEIGAQAPDIVPMTELIVEMWKQLGLDVQMKTIDSTLWGKRREANELKATIIWTHTPLWYMGDWGQGLWGASWDVYHTSSGKKGVKPPEEVEAFYDKVDAAVASDPKDAKALFEDMKKTMADNYYYFIHLGNVKQPLIVNSKLHNIANDQAFAIATNFSGEQFFYAE</sequence>
<proteinExistence type="predicted"/>
<evidence type="ECO:0000259" key="3">
    <source>
        <dbReference type="Pfam" id="PF00496"/>
    </source>
</evidence>
<keyword evidence="5" id="KW-1185">Reference proteome</keyword>
<feature type="region of interest" description="Disordered" evidence="1">
    <location>
        <begin position="31"/>
        <end position="74"/>
    </location>
</feature>
<gene>
    <name evidence="4" type="ORF">ACFPYJ_05645</name>
</gene>
<dbReference type="Gene3D" id="3.40.190.10">
    <property type="entry name" value="Periplasmic binding protein-like II"/>
    <property type="match status" value="1"/>
</dbReference>
<evidence type="ECO:0000256" key="2">
    <source>
        <dbReference type="SAM" id="SignalP"/>
    </source>
</evidence>
<feature type="chain" id="PRO_5045181460" evidence="2">
    <location>
        <begin position="26"/>
        <end position="669"/>
    </location>
</feature>
<dbReference type="CDD" id="cd08500">
    <property type="entry name" value="PBP2_NikA_DppA_OppA_like_4"/>
    <property type="match status" value="1"/>
</dbReference>
<dbReference type="PANTHER" id="PTHR30290:SF62">
    <property type="entry name" value="OLIGOPEPTIDE ABC TRANSPORTER, PERIPLASMIC OLIGOPEPTIDE-BINDING PROTEIN"/>
    <property type="match status" value="1"/>
</dbReference>
<keyword evidence="2" id="KW-0732">Signal</keyword>
<name>A0ABW0VUF2_9BACL</name>
<evidence type="ECO:0000313" key="5">
    <source>
        <dbReference type="Proteomes" id="UP001596047"/>
    </source>
</evidence>
<feature type="compositionally biased region" description="Polar residues" evidence="1">
    <location>
        <begin position="31"/>
        <end position="50"/>
    </location>
</feature>
<evidence type="ECO:0000256" key="1">
    <source>
        <dbReference type="SAM" id="MobiDB-lite"/>
    </source>
</evidence>
<feature type="signal peptide" evidence="2">
    <location>
        <begin position="1"/>
        <end position="25"/>
    </location>
</feature>
<dbReference type="EMBL" id="JBHSOW010000018">
    <property type="protein sequence ID" value="MFC5648617.1"/>
    <property type="molecule type" value="Genomic_DNA"/>
</dbReference>
<dbReference type="PANTHER" id="PTHR30290">
    <property type="entry name" value="PERIPLASMIC BINDING COMPONENT OF ABC TRANSPORTER"/>
    <property type="match status" value="1"/>
</dbReference>
<dbReference type="Pfam" id="PF00496">
    <property type="entry name" value="SBP_bac_5"/>
    <property type="match status" value="1"/>
</dbReference>
<dbReference type="RefSeq" id="WP_379187083.1">
    <property type="nucleotide sequence ID" value="NZ_JBHSOW010000018.1"/>
</dbReference>
<dbReference type="PROSITE" id="PS51257">
    <property type="entry name" value="PROKAR_LIPOPROTEIN"/>
    <property type="match status" value="1"/>
</dbReference>
<dbReference type="SUPFAM" id="SSF53850">
    <property type="entry name" value="Periplasmic binding protein-like II"/>
    <property type="match status" value="1"/>
</dbReference>
<comment type="caution">
    <text evidence="4">The sequence shown here is derived from an EMBL/GenBank/DDBJ whole genome shotgun (WGS) entry which is preliminary data.</text>
</comment>